<dbReference type="STRING" id="56110.Oscil6304_0431"/>
<dbReference type="HOGENOM" id="CLU_2181210_0_0_3"/>
<dbReference type="KEGG" id="oac:Oscil6304_0431"/>
<keyword evidence="3" id="KW-1185">Reference proteome</keyword>
<evidence type="ECO:0000313" key="2">
    <source>
        <dbReference type="EMBL" id="AFY80180.1"/>
    </source>
</evidence>
<gene>
    <name evidence="2" type="ORF">Oscil6304_0431</name>
</gene>
<protein>
    <submittedName>
        <fullName evidence="2">Uncharacterized protein</fullName>
    </submittedName>
</protein>
<proteinExistence type="predicted"/>
<dbReference type="Proteomes" id="UP000010367">
    <property type="component" value="Chromosome"/>
</dbReference>
<evidence type="ECO:0000256" key="1">
    <source>
        <dbReference type="SAM" id="Coils"/>
    </source>
</evidence>
<feature type="coiled-coil region" evidence="1">
    <location>
        <begin position="7"/>
        <end position="41"/>
    </location>
</feature>
<organism evidence="2 3">
    <name type="scientific">Oscillatoria acuminata PCC 6304</name>
    <dbReference type="NCBI Taxonomy" id="56110"/>
    <lineage>
        <taxon>Bacteria</taxon>
        <taxon>Bacillati</taxon>
        <taxon>Cyanobacteriota</taxon>
        <taxon>Cyanophyceae</taxon>
        <taxon>Oscillatoriophycideae</taxon>
        <taxon>Oscillatoriales</taxon>
        <taxon>Oscillatoriaceae</taxon>
        <taxon>Oscillatoria</taxon>
    </lineage>
</organism>
<sequence length="109" mass="12141">MTDMSFVQGHIRQIDEADANLQENRQKIALLEAQNRKLQAQIDWQRGVIAAHTGVVSVQNALTEDDFKIIDGYIRHVRQSQGVSGGDRTTVKILESALELDSPSIRIDG</sequence>
<dbReference type="RefSeq" id="WP_015146830.1">
    <property type="nucleotide sequence ID" value="NC_019693.1"/>
</dbReference>
<dbReference type="EMBL" id="CP003607">
    <property type="protein sequence ID" value="AFY80180.1"/>
    <property type="molecule type" value="Genomic_DNA"/>
</dbReference>
<dbReference type="AlphaFoldDB" id="K9TCB8"/>
<name>K9TCB8_9CYAN</name>
<accession>K9TCB8</accession>
<reference evidence="2 3" key="1">
    <citation type="submission" date="2012-06" db="EMBL/GenBank/DDBJ databases">
        <title>Finished chromosome of genome of Oscillatoria acuminata PCC 6304.</title>
        <authorList>
            <consortium name="US DOE Joint Genome Institute"/>
            <person name="Gugger M."/>
            <person name="Coursin T."/>
            <person name="Rippka R."/>
            <person name="Tandeau De Marsac N."/>
            <person name="Huntemann M."/>
            <person name="Wei C.-L."/>
            <person name="Han J."/>
            <person name="Detter J.C."/>
            <person name="Han C."/>
            <person name="Tapia R."/>
            <person name="Davenport K."/>
            <person name="Daligault H."/>
            <person name="Erkkila T."/>
            <person name="Gu W."/>
            <person name="Munk A.C.C."/>
            <person name="Teshima H."/>
            <person name="Xu Y."/>
            <person name="Chain P."/>
            <person name="Chen A."/>
            <person name="Krypides N."/>
            <person name="Mavromatis K."/>
            <person name="Markowitz V."/>
            <person name="Szeto E."/>
            <person name="Ivanova N."/>
            <person name="Mikhailova N."/>
            <person name="Ovchinnikova G."/>
            <person name="Pagani I."/>
            <person name="Pati A."/>
            <person name="Goodwin L."/>
            <person name="Peters L."/>
            <person name="Pitluck S."/>
            <person name="Woyke T."/>
            <person name="Kerfeld C."/>
        </authorList>
    </citation>
    <scope>NUCLEOTIDE SEQUENCE [LARGE SCALE GENOMIC DNA]</scope>
    <source>
        <strain evidence="2 3">PCC 6304</strain>
    </source>
</reference>
<dbReference type="InParanoid" id="K9TCB8"/>
<evidence type="ECO:0000313" key="3">
    <source>
        <dbReference type="Proteomes" id="UP000010367"/>
    </source>
</evidence>
<keyword evidence="1" id="KW-0175">Coiled coil</keyword>